<evidence type="ECO:0000313" key="1">
    <source>
        <dbReference type="EMBL" id="TEB38664.1"/>
    </source>
</evidence>
<name>A0A4Y7TXG5_COPMI</name>
<evidence type="ECO:0000313" key="2">
    <source>
        <dbReference type="Proteomes" id="UP000298030"/>
    </source>
</evidence>
<reference evidence="1 2" key="1">
    <citation type="journal article" date="2019" name="Nat. Ecol. Evol.">
        <title>Megaphylogeny resolves global patterns of mushroom evolution.</title>
        <authorList>
            <person name="Varga T."/>
            <person name="Krizsan K."/>
            <person name="Foldi C."/>
            <person name="Dima B."/>
            <person name="Sanchez-Garcia M."/>
            <person name="Sanchez-Ramirez S."/>
            <person name="Szollosi G.J."/>
            <person name="Szarkandi J.G."/>
            <person name="Papp V."/>
            <person name="Albert L."/>
            <person name="Andreopoulos W."/>
            <person name="Angelini C."/>
            <person name="Antonin V."/>
            <person name="Barry K.W."/>
            <person name="Bougher N.L."/>
            <person name="Buchanan P."/>
            <person name="Buyck B."/>
            <person name="Bense V."/>
            <person name="Catcheside P."/>
            <person name="Chovatia M."/>
            <person name="Cooper J."/>
            <person name="Damon W."/>
            <person name="Desjardin D."/>
            <person name="Finy P."/>
            <person name="Geml J."/>
            <person name="Haridas S."/>
            <person name="Hughes K."/>
            <person name="Justo A."/>
            <person name="Karasinski D."/>
            <person name="Kautmanova I."/>
            <person name="Kiss B."/>
            <person name="Kocsube S."/>
            <person name="Kotiranta H."/>
            <person name="LaButti K.M."/>
            <person name="Lechner B.E."/>
            <person name="Liimatainen K."/>
            <person name="Lipzen A."/>
            <person name="Lukacs Z."/>
            <person name="Mihaltcheva S."/>
            <person name="Morgado L.N."/>
            <person name="Niskanen T."/>
            <person name="Noordeloos M.E."/>
            <person name="Ohm R.A."/>
            <person name="Ortiz-Santana B."/>
            <person name="Ovrebo C."/>
            <person name="Racz N."/>
            <person name="Riley R."/>
            <person name="Savchenko A."/>
            <person name="Shiryaev A."/>
            <person name="Soop K."/>
            <person name="Spirin V."/>
            <person name="Szebenyi C."/>
            <person name="Tomsovsky M."/>
            <person name="Tulloss R.E."/>
            <person name="Uehling J."/>
            <person name="Grigoriev I.V."/>
            <person name="Vagvolgyi C."/>
            <person name="Papp T."/>
            <person name="Martin F.M."/>
            <person name="Miettinen O."/>
            <person name="Hibbett D.S."/>
            <person name="Nagy L.G."/>
        </authorList>
    </citation>
    <scope>NUCLEOTIDE SEQUENCE [LARGE SCALE GENOMIC DNA]</scope>
    <source>
        <strain evidence="1 2">FP101781</strain>
    </source>
</reference>
<organism evidence="1 2">
    <name type="scientific">Coprinellus micaceus</name>
    <name type="common">Glistening ink-cap mushroom</name>
    <name type="synonym">Coprinus micaceus</name>
    <dbReference type="NCBI Taxonomy" id="71717"/>
    <lineage>
        <taxon>Eukaryota</taxon>
        <taxon>Fungi</taxon>
        <taxon>Dikarya</taxon>
        <taxon>Basidiomycota</taxon>
        <taxon>Agaricomycotina</taxon>
        <taxon>Agaricomycetes</taxon>
        <taxon>Agaricomycetidae</taxon>
        <taxon>Agaricales</taxon>
        <taxon>Agaricineae</taxon>
        <taxon>Psathyrellaceae</taxon>
        <taxon>Coprinellus</taxon>
    </lineage>
</organism>
<gene>
    <name evidence="1" type="ORF">FA13DRAFT_389601</name>
</gene>
<protein>
    <submittedName>
        <fullName evidence="1">Uncharacterized protein</fullName>
    </submittedName>
</protein>
<dbReference type="EMBL" id="QPFP01000002">
    <property type="protein sequence ID" value="TEB38664.1"/>
    <property type="molecule type" value="Genomic_DNA"/>
</dbReference>
<accession>A0A4Y7TXG5</accession>
<dbReference type="Proteomes" id="UP000298030">
    <property type="component" value="Unassembled WGS sequence"/>
</dbReference>
<proteinExistence type="predicted"/>
<sequence length="157" mass="17297">MMVCRRLRSVSLPFDLVPTCARGNPRTPVVRGADPPGKGKENRLRCLVRAPTSIVVWSTASCSAPTWVTFGFCTSDSRFRRHIAEGELEVPSPQAQHPPHIGLGLDERWVPQLVGYAYLYDCYDGSLSICDVYSGDCVISSLLPALLTRPPFVLVHV</sequence>
<comment type="caution">
    <text evidence="1">The sequence shown here is derived from an EMBL/GenBank/DDBJ whole genome shotgun (WGS) entry which is preliminary data.</text>
</comment>
<keyword evidence="2" id="KW-1185">Reference proteome</keyword>
<dbReference type="AlphaFoldDB" id="A0A4Y7TXG5"/>